<reference evidence="2 3" key="1">
    <citation type="journal article" date="2017" name="Mol. Biol. Evol.">
        <title>The 4-celled Tetrabaena socialis nuclear genome reveals the essential components for genetic control of cell number at the origin of multicellularity in the volvocine lineage.</title>
        <authorList>
            <person name="Featherston J."/>
            <person name="Arakaki Y."/>
            <person name="Hanschen E.R."/>
            <person name="Ferris P.J."/>
            <person name="Michod R.E."/>
            <person name="Olson B.J.S.C."/>
            <person name="Nozaki H."/>
            <person name="Durand P.M."/>
        </authorList>
    </citation>
    <scope>NUCLEOTIDE SEQUENCE [LARGE SCALE GENOMIC DNA]</scope>
    <source>
        <strain evidence="2 3">NIES-571</strain>
    </source>
</reference>
<dbReference type="AlphaFoldDB" id="A0A2J7ZJW8"/>
<evidence type="ECO:0000313" key="2">
    <source>
        <dbReference type="EMBL" id="PNH00550.1"/>
    </source>
</evidence>
<dbReference type="InterPro" id="IPR021838">
    <property type="entry name" value="DUF3431"/>
</dbReference>
<evidence type="ECO:0000256" key="1">
    <source>
        <dbReference type="SAM" id="MobiDB-lite"/>
    </source>
</evidence>
<gene>
    <name evidence="2" type="ORF">TSOC_013622</name>
</gene>
<dbReference type="Proteomes" id="UP000236333">
    <property type="component" value="Unassembled WGS sequence"/>
</dbReference>
<proteinExistence type="predicted"/>
<dbReference type="Pfam" id="PF11913">
    <property type="entry name" value="DUF3431"/>
    <property type="match status" value="1"/>
</dbReference>
<organism evidence="2 3">
    <name type="scientific">Tetrabaena socialis</name>
    <dbReference type="NCBI Taxonomy" id="47790"/>
    <lineage>
        <taxon>Eukaryota</taxon>
        <taxon>Viridiplantae</taxon>
        <taxon>Chlorophyta</taxon>
        <taxon>core chlorophytes</taxon>
        <taxon>Chlorophyceae</taxon>
        <taxon>CS clade</taxon>
        <taxon>Chlamydomonadales</taxon>
        <taxon>Tetrabaenaceae</taxon>
        <taxon>Tetrabaena</taxon>
    </lineage>
</organism>
<feature type="region of interest" description="Disordered" evidence="1">
    <location>
        <begin position="113"/>
        <end position="167"/>
    </location>
</feature>
<sequence>MSLIPWIWNLGLSGAEIHIYYRLDPSDPLIVEAAKTFAAFEPYPCGSRVLLQPLLPNKGREAAVYMAHIVRQYGSLPEGLVLVHDHGPAARHSLCGPFFRRLRGYYAGIREQKRKGGRRLQGEEDGTLPAAAAQGGGNGSTAGSEGACGGRRSLQARRKTSGSTSSKTRALLARFAEQVVSLSSGCQENWLKGCCALLVCAEDGEQNSLGSAPAGEELHIRRQRSLLQGGEAGGGPGAGALEGEDAAGLKRPMSKHSRGRCPFKTSSRVPSLHLAILSTCWGGPPPPHNPEPLRLRRCLANTSALTTPISRTLGANARTNRWLYMHGGGGLYDTRYENLVILHGETPEAAAAAATAGLSNFGFGPLSLVRYAGAAAVETVRAQTSASRNLDYPEASVERSKTDTYAELGRILQEHDFPTRKAPGNFKSCCASLMLRPHHIRHWPLKMYEQILAYTLDGKNSYHASLAVSHHGWSMWAGIDVGPADLLRYYEVDLALLHIRGCPGWKMVVDAAAS</sequence>
<keyword evidence="3" id="KW-1185">Reference proteome</keyword>
<protein>
    <submittedName>
        <fullName evidence="2">Uncharacterized protein</fullName>
    </submittedName>
</protein>
<dbReference type="OrthoDB" id="533018at2759"/>
<comment type="caution">
    <text evidence="2">The sequence shown here is derived from an EMBL/GenBank/DDBJ whole genome shotgun (WGS) entry which is preliminary data.</text>
</comment>
<accession>A0A2J7ZJW8</accession>
<evidence type="ECO:0000313" key="3">
    <source>
        <dbReference type="Proteomes" id="UP000236333"/>
    </source>
</evidence>
<dbReference type="EMBL" id="PGGS01001314">
    <property type="protein sequence ID" value="PNH00550.1"/>
    <property type="molecule type" value="Genomic_DNA"/>
</dbReference>
<name>A0A2J7ZJW8_9CHLO</name>